<protein>
    <submittedName>
        <fullName evidence="2">Uncharacterized protein</fullName>
    </submittedName>
</protein>
<keyword evidence="3" id="KW-1185">Reference proteome</keyword>
<evidence type="ECO:0000313" key="3">
    <source>
        <dbReference type="Proteomes" id="UP000823775"/>
    </source>
</evidence>
<accession>A0ABS8SC61</accession>
<evidence type="ECO:0000313" key="2">
    <source>
        <dbReference type="EMBL" id="MCD7456458.1"/>
    </source>
</evidence>
<comment type="caution">
    <text evidence="2">The sequence shown here is derived from an EMBL/GenBank/DDBJ whole genome shotgun (WGS) entry which is preliminary data.</text>
</comment>
<feature type="compositionally biased region" description="Basic and acidic residues" evidence="1">
    <location>
        <begin position="54"/>
        <end position="65"/>
    </location>
</feature>
<name>A0ABS8SC61_DATST</name>
<reference evidence="2 3" key="1">
    <citation type="journal article" date="2021" name="BMC Genomics">
        <title>Datura genome reveals duplications of psychoactive alkaloid biosynthetic genes and high mutation rate following tissue culture.</title>
        <authorList>
            <person name="Rajewski A."/>
            <person name="Carter-House D."/>
            <person name="Stajich J."/>
            <person name="Litt A."/>
        </authorList>
    </citation>
    <scope>NUCLEOTIDE SEQUENCE [LARGE SCALE GENOMIC DNA]</scope>
    <source>
        <strain evidence="2">AR-01</strain>
    </source>
</reference>
<proteinExistence type="predicted"/>
<sequence>MFKCNKNMYISFNSFLRLIPSSNKQIASKHNVKNSTKQIERYQSAKSQSNLPELRPEREDIRPDSDQIRGNLISGVFSTSPSAQLHKISGAIEVQNSGGNIYSAGVGAPADLTVGDLCQLERQSLALPYNQVALHSSQPNTSNLNLKDEQSRVISGDGGVTVHDQEITNWLGNYMGNHSLKSEMQEAPFNLRLAVANGSLRA</sequence>
<dbReference type="Proteomes" id="UP000823775">
    <property type="component" value="Unassembled WGS sequence"/>
</dbReference>
<organism evidence="2 3">
    <name type="scientific">Datura stramonium</name>
    <name type="common">Jimsonweed</name>
    <name type="synonym">Common thornapple</name>
    <dbReference type="NCBI Taxonomy" id="4076"/>
    <lineage>
        <taxon>Eukaryota</taxon>
        <taxon>Viridiplantae</taxon>
        <taxon>Streptophyta</taxon>
        <taxon>Embryophyta</taxon>
        <taxon>Tracheophyta</taxon>
        <taxon>Spermatophyta</taxon>
        <taxon>Magnoliopsida</taxon>
        <taxon>eudicotyledons</taxon>
        <taxon>Gunneridae</taxon>
        <taxon>Pentapetalae</taxon>
        <taxon>asterids</taxon>
        <taxon>lamiids</taxon>
        <taxon>Solanales</taxon>
        <taxon>Solanaceae</taxon>
        <taxon>Solanoideae</taxon>
        <taxon>Datureae</taxon>
        <taxon>Datura</taxon>
    </lineage>
</organism>
<dbReference type="EMBL" id="JACEIK010000404">
    <property type="protein sequence ID" value="MCD7456458.1"/>
    <property type="molecule type" value="Genomic_DNA"/>
</dbReference>
<evidence type="ECO:0000256" key="1">
    <source>
        <dbReference type="SAM" id="MobiDB-lite"/>
    </source>
</evidence>
<feature type="region of interest" description="Disordered" evidence="1">
    <location>
        <begin position="40"/>
        <end position="65"/>
    </location>
</feature>
<gene>
    <name evidence="2" type="ORF">HAX54_031854</name>
</gene>